<evidence type="ECO:0000256" key="5">
    <source>
        <dbReference type="ARBA" id="ARBA00023002"/>
    </source>
</evidence>
<evidence type="ECO:0000256" key="2">
    <source>
        <dbReference type="ARBA" id="ARBA00005272"/>
    </source>
</evidence>
<keyword evidence="5" id="KW-0560">Oxidoreductase</keyword>
<organism evidence="8 9">
    <name type="scientific">Pseudarthrobacter phenanthrenivorans</name>
    <name type="common">Arthrobacter phenanthrenivorans</name>
    <dbReference type="NCBI Taxonomy" id="361575"/>
    <lineage>
        <taxon>Bacteria</taxon>
        <taxon>Bacillati</taxon>
        <taxon>Actinomycetota</taxon>
        <taxon>Actinomycetes</taxon>
        <taxon>Micrococcales</taxon>
        <taxon>Micrococcaceae</taxon>
        <taxon>Pseudarthrobacter</taxon>
    </lineage>
</organism>
<dbReference type="Gene3D" id="3.50.50.100">
    <property type="match status" value="1"/>
</dbReference>
<evidence type="ECO:0000259" key="7">
    <source>
        <dbReference type="Pfam" id="PF07992"/>
    </source>
</evidence>
<keyword evidence="6" id="KW-0812">Transmembrane</keyword>
<gene>
    <name evidence="8" type="ORF">D7Z96_06420</name>
</gene>
<dbReference type="PRINTS" id="PR00368">
    <property type="entry name" value="FADPNR"/>
</dbReference>
<dbReference type="PANTHER" id="PTHR42913:SF3">
    <property type="entry name" value="64 KDA MITOCHONDRIAL NADH DEHYDROGENASE (EUROFUNG)"/>
    <property type="match status" value="1"/>
</dbReference>
<protein>
    <submittedName>
        <fullName evidence="8">NAD(P)/FAD-dependent oxidoreductase</fullName>
    </submittedName>
</protein>
<dbReference type="GO" id="GO:0003955">
    <property type="term" value="F:NAD(P)H dehydrogenase (quinone) activity"/>
    <property type="evidence" value="ECO:0007669"/>
    <property type="project" value="TreeGrafter"/>
</dbReference>
<dbReference type="Proteomes" id="UP000273159">
    <property type="component" value="Unassembled WGS sequence"/>
</dbReference>
<accession>A0A3B0FKI1</accession>
<keyword evidence="6" id="KW-0472">Membrane</keyword>
<dbReference type="AlphaFoldDB" id="A0A3B0FKI1"/>
<feature type="transmembrane region" description="Helical" evidence="6">
    <location>
        <begin position="365"/>
        <end position="385"/>
    </location>
</feature>
<dbReference type="InterPro" id="IPR023753">
    <property type="entry name" value="FAD/NAD-binding_dom"/>
</dbReference>
<reference evidence="9" key="2">
    <citation type="submission" date="2018-10" db="EMBL/GenBank/DDBJ databases">
        <authorList>
            <person name="Wang Y."/>
            <person name="Wang J."/>
            <person name="Yang X."/>
            <person name="Wang Z."/>
            <person name="Huang Y."/>
        </authorList>
    </citation>
    <scope>NUCLEOTIDE SEQUENCE [LARGE SCALE GENOMIC DNA]</scope>
    <source>
        <strain evidence="9">J015</strain>
    </source>
</reference>
<proteinExistence type="inferred from homology"/>
<evidence type="ECO:0000256" key="6">
    <source>
        <dbReference type="SAM" id="Phobius"/>
    </source>
</evidence>
<dbReference type="InterPro" id="IPR036188">
    <property type="entry name" value="FAD/NAD-bd_sf"/>
</dbReference>
<reference evidence="8 9" key="1">
    <citation type="submission" date="2018-10" db="EMBL/GenBank/DDBJ databases">
        <title>Genome-guide identification and characterization of bacteria that degrade polycyclic aromatic hydrocarbons and resist hexavalent chromium simultaneously.</title>
        <authorList>
            <person name="Feng H."/>
        </authorList>
    </citation>
    <scope>NUCLEOTIDE SEQUENCE [LARGE SCALE GENOMIC DNA]</scope>
    <source>
        <strain evidence="8 9">J015</strain>
    </source>
</reference>
<keyword evidence="4" id="KW-0274">FAD</keyword>
<sequence>MEDSYQVIVIGAGFAGISAAKELGRKGVRVLLIDSNNYHQFQPLLYQVATSQIGVSAIARPIRSVFRRLRNVRVLTAEVAAIDAANHTVTTAGGDTFRAGILVVAVGAVPNFFNIPGAEEHALPLYSVVDATRLGTSVTRLLDRADREPGTPVDMVVVGGGPTGVETAGALAEHIKFVVTKYFSPELAARCRVHLVDMLPTVLTMFSPKSQEYTWRRLAKIGVQLHMGVSVAEVRDDGVTLADGTDIPGGIVVWAGGLKGGNLLAGSGLPLGKGGRVDVGTDLAVPGVEGVYVVGDAANITDSTGAKLPQLGSVAQQAGKWAARNIHAELNGGTRQPFRYTDKGYMAMIGRGAAVAELGRKRLQLQGLLAFLSWLLVHLALLSGFQQKVRALFSWLNGYVLHSPAQVVIGGPDNAPT</sequence>
<dbReference type="RefSeq" id="WP_120691984.1">
    <property type="nucleotide sequence ID" value="NZ_RBNH01000004.1"/>
</dbReference>
<keyword evidence="3" id="KW-0285">Flavoprotein</keyword>
<feature type="domain" description="FAD/NAD(P)-binding" evidence="7">
    <location>
        <begin position="5"/>
        <end position="319"/>
    </location>
</feature>
<dbReference type="GO" id="GO:0019646">
    <property type="term" value="P:aerobic electron transport chain"/>
    <property type="evidence" value="ECO:0007669"/>
    <property type="project" value="TreeGrafter"/>
</dbReference>
<dbReference type="InterPro" id="IPR051169">
    <property type="entry name" value="NADH-Q_oxidoreductase"/>
</dbReference>
<dbReference type="PRINTS" id="PR00411">
    <property type="entry name" value="PNDRDTASEI"/>
</dbReference>
<dbReference type="SUPFAM" id="SSF51905">
    <property type="entry name" value="FAD/NAD(P)-binding domain"/>
    <property type="match status" value="1"/>
</dbReference>
<dbReference type="Pfam" id="PF07992">
    <property type="entry name" value="Pyr_redox_2"/>
    <property type="match status" value="1"/>
</dbReference>
<comment type="similarity">
    <text evidence="2">Belongs to the NADH dehydrogenase family.</text>
</comment>
<dbReference type="EMBL" id="RBNH01000004">
    <property type="protein sequence ID" value="RKO25434.1"/>
    <property type="molecule type" value="Genomic_DNA"/>
</dbReference>
<keyword evidence="6" id="KW-1133">Transmembrane helix</keyword>
<evidence type="ECO:0000256" key="4">
    <source>
        <dbReference type="ARBA" id="ARBA00022827"/>
    </source>
</evidence>
<evidence type="ECO:0000313" key="8">
    <source>
        <dbReference type="EMBL" id="RKO25434.1"/>
    </source>
</evidence>
<comment type="cofactor">
    <cofactor evidence="1">
        <name>FAD</name>
        <dbReference type="ChEBI" id="CHEBI:57692"/>
    </cofactor>
</comment>
<comment type="caution">
    <text evidence="8">The sequence shown here is derived from an EMBL/GenBank/DDBJ whole genome shotgun (WGS) entry which is preliminary data.</text>
</comment>
<evidence type="ECO:0000313" key="9">
    <source>
        <dbReference type="Proteomes" id="UP000273159"/>
    </source>
</evidence>
<dbReference type="PANTHER" id="PTHR42913">
    <property type="entry name" value="APOPTOSIS-INDUCING FACTOR 1"/>
    <property type="match status" value="1"/>
</dbReference>
<evidence type="ECO:0000256" key="1">
    <source>
        <dbReference type="ARBA" id="ARBA00001974"/>
    </source>
</evidence>
<evidence type="ECO:0000256" key="3">
    <source>
        <dbReference type="ARBA" id="ARBA00022630"/>
    </source>
</evidence>
<name>A0A3B0FKI1_PSEPS</name>